<feature type="signal peptide" evidence="16">
    <location>
        <begin position="1"/>
        <end position="20"/>
    </location>
</feature>
<feature type="domain" description="Ionotropic glutamate receptor C-terminal" evidence="17">
    <location>
        <begin position="407"/>
        <end position="747"/>
    </location>
</feature>
<evidence type="ECO:0000256" key="11">
    <source>
        <dbReference type="ARBA" id="ARBA00023286"/>
    </source>
</evidence>
<dbReference type="CDD" id="cd13686">
    <property type="entry name" value="GluR_Plant"/>
    <property type="match status" value="1"/>
</dbReference>
<evidence type="ECO:0000259" key="17">
    <source>
        <dbReference type="SMART" id="SM00079"/>
    </source>
</evidence>
<evidence type="ECO:0000256" key="4">
    <source>
        <dbReference type="ARBA" id="ARBA00022692"/>
    </source>
</evidence>
<comment type="similarity">
    <text evidence="2 13">Belongs to the glutamate-gated ion channel (TC 1.A.10.1) family.</text>
</comment>
<evidence type="ECO:0000256" key="5">
    <source>
        <dbReference type="ARBA" id="ARBA00022729"/>
    </source>
</evidence>
<dbReference type="FunFam" id="3.40.190.10:FF:000054">
    <property type="entry name" value="Glutamate receptor"/>
    <property type="match status" value="1"/>
</dbReference>
<dbReference type="FunFam" id="1.10.287.70:FF:000172">
    <property type="entry name" value="Glutamate receptor"/>
    <property type="match status" value="1"/>
</dbReference>
<keyword evidence="8 13" id="KW-0472">Membrane</keyword>
<dbReference type="PIRSF" id="PIRSF037090">
    <property type="entry name" value="Iontro_Glu-like_rcpt_pln"/>
    <property type="match status" value="1"/>
</dbReference>
<keyword evidence="5 16" id="KW-0732">Signal</keyword>
<evidence type="ECO:0000256" key="2">
    <source>
        <dbReference type="ARBA" id="ARBA00008685"/>
    </source>
</evidence>
<evidence type="ECO:0000256" key="14">
    <source>
        <dbReference type="PIRSR" id="PIRSR037090-50"/>
    </source>
</evidence>
<evidence type="ECO:0000256" key="16">
    <source>
        <dbReference type="SAM" id="SignalP"/>
    </source>
</evidence>
<keyword evidence="10" id="KW-0325">Glycoprotein</keyword>
<dbReference type="SUPFAM" id="SSF53850">
    <property type="entry name" value="Periplasmic binding protein-like II"/>
    <property type="match status" value="1"/>
</dbReference>
<evidence type="ECO:0000256" key="7">
    <source>
        <dbReference type="ARBA" id="ARBA00023065"/>
    </source>
</evidence>
<evidence type="ECO:0000256" key="1">
    <source>
        <dbReference type="ARBA" id="ARBA00004141"/>
    </source>
</evidence>
<dbReference type="Pfam" id="PF00060">
    <property type="entry name" value="Lig_chan"/>
    <property type="match status" value="1"/>
</dbReference>
<dbReference type="AlphaFoldDB" id="A0ABD1G8L2"/>
<organism evidence="18 19">
    <name type="scientific">Salvia divinorum</name>
    <name type="common">Maria pastora</name>
    <name type="synonym">Diviner's sage</name>
    <dbReference type="NCBI Taxonomy" id="28513"/>
    <lineage>
        <taxon>Eukaryota</taxon>
        <taxon>Viridiplantae</taxon>
        <taxon>Streptophyta</taxon>
        <taxon>Embryophyta</taxon>
        <taxon>Tracheophyta</taxon>
        <taxon>Spermatophyta</taxon>
        <taxon>Magnoliopsida</taxon>
        <taxon>eudicotyledons</taxon>
        <taxon>Gunneridae</taxon>
        <taxon>Pentapetalae</taxon>
        <taxon>asterids</taxon>
        <taxon>lamiids</taxon>
        <taxon>Lamiales</taxon>
        <taxon>Lamiaceae</taxon>
        <taxon>Nepetoideae</taxon>
        <taxon>Mentheae</taxon>
        <taxon>Salviinae</taxon>
        <taxon>Salvia</taxon>
        <taxon>Salvia subgen. Calosphace</taxon>
    </lineage>
</organism>
<evidence type="ECO:0000256" key="12">
    <source>
        <dbReference type="ARBA" id="ARBA00023303"/>
    </source>
</evidence>
<evidence type="ECO:0000313" key="19">
    <source>
        <dbReference type="Proteomes" id="UP001567538"/>
    </source>
</evidence>
<evidence type="ECO:0000256" key="8">
    <source>
        <dbReference type="ARBA" id="ARBA00023136"/>
    </source>
</evidence>
<gene>
    <name evidence="18" type="ORF">AAHA92_24773</name>
</gene>
<keyword evidence="11 13" id="KW-1071">Ligand-gated ion channel</keyword>
<dbReference type="Pfam" id="PF01094">
    <property type="entry name" value="ANF_receptor"/>
    <property type="match status" value="1"/>
</dbReference>
<evidence type="ECO:0000256" key="10">
    <source>
        <dbReference type="ARBA" id="ARBA00023180"/>
    </source>
</evidence>
<accession>A0ABD1G8L2</accession>
<keyword evidence="4 15" id="KW-0812">Transmembrane</keyword>
<keyword evidence="7 13" id="KW-0406">Ion transport</keyword>
<dbReference type="SUPFAM" id="SSF53822">
    <property type="entry name" value="Periplasmic binding protein-like I"/>
    <property type="match status" value="1"/>
</dbReference>
<dbReference type="InterPro" id="IPR015683">
    <property type="entry name" value="Ionotropic_Glu_rcpt"/>
</dbReference>
<evidence type="ECO:0000313" key="18">
    <source>
        <dbReference type="EMBL" id="KAL1540417.1"/>
    </source>
</evidence>
<dbReference type="InterPro" id="IPR001320">
    <property type="entry name" value="Iontro_rcpt_C"/>
</dbReference>
<evidence type="ECO:0000256" key="15">
    <source>
        <dbReference type="SAM" id="Phobius"/>
    </source>
</evidence>
<keyword evidence="9 13" id="KW-0675">Receptor</keyword>
<evidence type="ECO:0000256" key="13">
    <source>
        <dbReference type="PIRNR" id="PIRNR037090"/>
    </source>
</evidence>
<evidence type="ECO:0000256" key="6">
    <source>
        <dbReference type="ARBA" id="ARBA00022989"/>
    </source>
</evidence>
<dbReference type="EMBL" id="JBEAFC010000009">
    <property type="protein sequence ID" value="KAL1540417.1"/>
    <property type="molecule type" value="Genomic_DNA"/>
</dbReference>
<protein>
    <recommendedName>
        <fullName evidence="13">Glutamate receptor</fullName>
    </recommendedName>
</protein>
<comment type="function">
    <text evidence="13">Glutamate-gated receptor that probably acts as non-selective cation channel.</text>
</comment>
<dbReference type="PANTHER" id="PTHR18966">
    <property type="entry name" value="IONOTROPIC GLUTAMATE RECEPTOR"/>
    <property type="match status" value="1"/>
</dbReference>
<dbReference type="InterPro" id="IPR028082">
    <property type="entry name" value="Peripla_BP_I"/>
</dbReference>
<feature type="chain" id="PRO_5044824064" description="Glutamate receptor" evidence="16">
    <location>
        <begin position="21"/>
        <end position="847"/>
    </location>
</feature>
<evidence type="ECO:0000256" key="9">
    <source>
        <dbReference type="ARBA" id="ARBA00023170"/>
    </source>
</evidence>
<keyword evidence="19" id="KW-1185">Reference proteome</keyword>
<dbReference type="InterPro" id="IPR001828">
    <property type="entry name" value="ANF_lig-bd_rcpt"/>
</dbReference>
<dbReference type="GO" id="GO:0016020">
    <property type="term" value="C:membrane"/>
    <property type="evidence" value="ECO:0007669"/>
    <property type="project" value="UniProtKB-SubCell"/>
</dbReference>
<keyword evidence="3 13" id="KW-0813">Transport</keyword>
<dbReference type="Proteomes" id="UP001567538">
    <property type="component" value="Unassembled WGS sequence"/>
</dbReference>
<sequence length="847" mass="93083">MHTLHLLLFLTCWLVESTISLKSVVCPELLPRGANLSVGVLIDETSRIGKEQKIAMKLAAKDLNHCLNLVLHIKDLHGSSALAAAAALNLINHKHIDMIVGTLTLEQAAFLSNLKTPPPIISLSPAASPLPQPPPPPSFNQMSLPAAHQIQCIASIVAHFRWKKLISISQDPTLFLPLSRALHAADASIELRAAVPHHTSIERELKKIIGATNSRIFVVMHCSFEFAAILFEKARVFGLMEKGFVWIVAEEISNLLDSADTSPLLNMEGVLAIKSDYYSTKHKNFKAFKSKFTQKFESSFPSEDNPTPSIYALRAYDAIYAGAGPGEDFEGLSGRIIFKNGFLSQKPVFHIVNVIGKSYREVAVWSPELGFSGDQLRGGRLSSIFWPGGERSVPRGWSLGSRERPLRIGVPARGAFNQFVKVTYDSGQNSTRITGFSIEVFEAAVKKLPYDLHYVLVPYNGSYDEVIAQVHTKTLDAAVGDTEIMADRYVYAEFSQPYIESGLVMVVTVKPGLKDSKFIALTPFTKMMWLQLAAVSTATGFVIWLSEFATGNDQFTGNSILQSICSVLWLSVTIISLSQRENIKNSTSKLVVTVWICVIFVVGASFTAVLSSMMTVPRLEPSVREIDFLRNSNAAVGCNSNSFICRYLISVLNFNPSNVKQVNSIDEYPRALDNGEIKAAFFVAPHAKVFLAKYCNGYVISGPSFKLGGFGFVFQKGSPLAIDISEAILKVSQSGHVDTLEQNMLHHSNCTSWTAASHKAADDIRLGPGPFSGLFLILGCILGFAFVVAVVRLARTRWTNFRDGVWASMVVIRECCTRFGATYFGVRHETNSVRIIDVTSDEIHVST</sequence>
<evidence type="ECO:0000256" key="3">
    <source>
        <dbReference type="ARBA" id="ARBA00022448"/>
    </source>
</evidence>
<feature type="disulfide bond" evidence="14">
    <location>
        <begin position="695"/>
        <end position="750"/>
    </location>
</feature>
<feature type="transmembrane region" description="Helical" evidence="15">
    <location>
        <begin position="774"/>
        <end position="794"/>
    </location>
</feature>
<name>A0ABD1G8L2_SALDI</name>
<keyword evidence="6 15" id="KW-1133">Transmembrane helix</keyword>
<keyword evidence="12 13" id="KW-0407">Ion channel</keyword>
<dbReference type="Gene3D" id="3.40.190.10">
    <property type="entry name" value="Periplasmic binding protein-like II"/>
    <property type="match status" value="2"/>
</dbReference>
<dbReference type="SMART" id="SM00079">
    <property type="entry name" value="PBPe"/>
    <property type="match status" value="1"/>
</dbReference>
<comment type="caution">
    <text evidence="18">The sequence shown here is derived from an EMBL/GenBank/DDBJ whole genome shotgun (WGS) entry which is preliminary data.</text>
</comment>
<reference evidence="18 19" key="1">
    <citation type="submission" date="2024-06" db="EMBL/GenBank/DDBJ databases">
        <title>A chromosome level genome sequence of Diviner's sage (Salvia divinorum).</title>
        <authorList>
            <person name="Ford S.A."/>
            <person name="Ro D.-K."/>
            <person name="Ness R.W."/>
            <person name="Phillips M.A."/>
        </authorList>
    </citation>
    <scope>NUCLEOTIDE SEQUENCE [LARGE SCALE GENOMIC DNA]</scope>
    <source>
        <strain evidence="18">SAF-2024a</strain>
        <tissue evidence="18">Leaf</tissue>
    </source>
</reference>
<feature type="transmembrane region" description="Helical" evidence="15">
    <location>
        <begin position="590"/>
        <end position="614"/>
    </location>
</feature>
<dbReference type="InterPro" id="IPR017103">
    <property type="entry name" value="Iontropic_Glu_rcpt_pln"/>
</dbReference>
<dbReference type="Gene3D" id="3.40.50.2300">
    <property type="match status" value="2"/>
</dbReference>
<dbReference type="GO" id="GO:0034220">
    <property type="term" value="P:monoatomic ion transmembrane transport"/>
    <property type="evidence" value="ECO:0007669"/>
    <property type="project" value="UniProtKB-KW"/>
</dbReference>
<comment type="subcellular location">
    <subcellularLocation>
        <location evidence="1">Membrane</location>
        <topology evidence="1">Multi-pass membrane protein</topology>
    </subcellularLocation>
</comment>
<proteinExistence type="inferred from homology"/>
<keyword evidence="14" id="KW-1015">Disulfide bond</keyword>